<keyword evidence="2" id="KW-1185">Reference proteome</keyword>
<gene>
    <name evidence="1" type="ORF">BO66DRAFT_7249</name>
</gene>
<evidence type="ECO:0000313" key="2">
    <source>
        <dbReference type="Proteomes" id="UP000249661"/>
    </source>
</evidence>
<proteinExistence type="predicted"/>
<dbReference type="EMBL" id="KZ824933">
    <property type="protein sequence ID" value="RAH75369.1"/>
    <property type="molecule type" value="Genomic_DNA"/>
</dbReference>
<accession>A0ACD1HND1</accession>
<dbReference type="Proteomes" id="UP000249661">
    <property type="component" value="Unassembled WGS sequence"/>
</dbReference>
<reference evidence="1" key="1">
    <citation type="submission" date="2018-02" db="EMBL/GenBank/DDBJ databases">
        <title>The genomes of Aspergillus section Nigri reveals drivers in fungal speciation.</title>
        <authorList>
            <consortium name="DOE Joint Genome Institute"/>
            <person name="Vesth T.C."/>
            <person name="Nybo J."/>
            <person name="Theobald S."/>
            <person name="Brandl J."/>
            <person name="Frisvad J.C."/>
            <person name="Nielsen K.F."/>
            <person name="Lyhne E.K."/>
            <person name="Kogle M.E."/>
            <person name="Kuo A."/>
            <person name="Riley R."/>
            <person name="Clum A."/>
            <person name="Nolan M."/>
            <person name="Lipzen A."/>
            <person name="Salamov A."/>
            <person name="Henrissat B."/>
            <person name="Wiebenga A."/>
            <person name="De vries R.P."/>
            <person name="Grigoriev I.V."/>
            <person name="Mortensen U.H."/>
            <person name="Andersen M.R."/>
            <person name="Baker S.E."/>
        </authorList>
    </citation>
    <scope>NUCLEOTIDE SEQUENCE</scope>
    <source>
        <strain evidence="1">CBS 121060</strain>
    </source>
</reference>
<evidence type="ECO:0000313" key="1">
    <source>
        <dbReference type="EMBL" id="RAH75369.1"/>
    </source>
</evidence>
<name>A0ACD1HND1_9EURO</name>
<protein>
    <submittedName>
        <fullName evidence="1">Uncharacterized protein</fullName>
    </submittedName>
</protein>
<organism evidence="1 2">
    <name type="scientific">Aspergillus aculeatinus CBS 121060</name>
    <dbReference type="NCBI Taxonomy" id="1448322"/>
    <lineage>
        <taxon>Eukaryota</taxon>
        <taxon>Fungi</taxon>
        <taxon>Dikarya</taxon>
        <taxon>Ascomycota</taxon>
        <taxon>Pezizomycotina</taxon>
        <taxon>Eurotiomycetes</taxon>
        <taxon>Eurotiomycetidae</taxon>
        <taxon>Eurotiales</taxon>
        <taxon>Aspergillaceae</taxon>
        <taxon>Aspergillus</taxon>
        <taxon>Aspergillus subgen. Circumdati</taxon>
    </lineage>
</organism>
<sequence length="94" mass="10572">MSLLVAIPPFFLFLSARCGDSDTWPVYLDFRPVVIRLSLRRLQSLVNALAALLRCSGPHAHSYPSHRPLLIASKRQSFVPLHAVRSVRRGPQIN</sequence>